<dbReference type="Proteomes" id="UP000824041">
    <property type="component" value="Unassembled WGS sequence"/>
</dbReference>
<accession>A0A9D2DUC1</accession>
<feature type="domain" description="Sensor histidine kinase NatK-like C-terminal" evidence="1">
    <location>
        <begin position="2"/>
        <end position="89"/>
    </location>
</feature>
<organism evidence="2 3">
    <name type="scientific">Candidatus Blautia faecigallinarum</name>
    <dbReference type="NCBI Taxonomy" id="2838488"/>
    <lineage>
        <taxon>Bacteria</taxon>
        <taxon>Bacillati</taxon>
        <taxon>Bacillota</taxon>
        <taxon>Clostridia</taxon>
        <taxon>Lachnospirales</taxon>
        <taxon>Lachnospiraceae</taxon>
        <taxon>Blautia</taxon>
    </lineage>
</organism>
<keyword evidence="2" id="KW-0547">Nucleotide-binding</keyword>
<dbReference type="InterPro" id="IPR032834">
    <property type="entry name" value="NatK-like_C"/>
</dbReference>
<proteinExistence type="predicted"/>
<sequence length="103" mass="11624">MNMLDNALEAAAKVAFPEERSVSLQIKVSAPYLAIRCENSYNGEVKKDKKGRLLTTKENPAVHGYGCRQMEKMAKKYQSVLLFHTEDPHIFTVETALRIPEKG</sequence>
<dbReference type="AlphaFoldDB" id="A0A9D2DUC1"/>
<dbReference type="EMBL" id="DXBU01000142">
    <property type="protein sequence ID" value="HIZ23231.1"/>
    <property type="molecule type" value="Genomic_DNA"/>
</dbReference>
<evidence type="ECO:0000313" key="2">
    <source>
        <dbReference type="EMBL" id="HIZ23231.1"/>
    </source>
</evidence>
<evidence type="ECO:0000313" key="3">
    <source>
        <dbReference type="Proteomes" id="UP000824041"/>
    </source>
</evidence>
<evidence type="ECO:0000259" key="1">
    <source>
        <dbReference type="Pfam" id="PF14501"/>
    </source>
</evidence>
<comment type="caution">
    <text evidence="2">The sequence shown here is derived from an EMBL/GenBank/DDBJ whole genome shotgun (WGS) entry which is preliminary data.</text>
</comment>
<gene>
    <name evidence="2" type="ORF">IAA21_10615</name>
</gene>
<dbReference type="GO" id="GO:0005524">
    <property type="term" value="F:ATP binding"/>
    <property type="evidence" value="ECO:0007669"/>
    <property type="project" value="UniProtKB-KW"/>
</dbReference>
<protein>
    <submittedName>
        <fullName evidence="2">ATP-binding protein</fullName>
    </submittedName>
</protein>
<reference evidence="2" key="1">
    <citation type="journal article" date="2021" name="PeerJ">
        <title>Extensive microbial diversity within the chicken gut microbiome revealed by metagenomics and culture.</title>
        <authorList>
            <person name="Gilroy R."/>
            <person name="Ravi A."/>
            <person name="Getino M."/>
            <person name="Pursley I."/>
            <person name="Horton D.L."/>
            <person name="Alikhan N.F."/>
            <person name="Baker D."/>
            <person name="Gharbi K."/>
            <person name="Hall N."/>
            <person name="Watson M."/>
            <person name="Adriaenssens E.M."/>
            <person name="Foster-Nyarko E."/>
            <person name="Jarju S."/>
            <person name="Secka A."/>
            <person name="Antonio M."/>
            <person name="Oren A."/>
            <person name="Chaudhuri R.R."/>
            <person name="La Ragione R."/>
            <person name="Hildebrand F."/>
            <person name="Pallen M.J."/>
        </authorList>
    </citation>
    <scope>NUCLEOTIDE SEQUENCE</scope>
    <source>
        <strain evidence="2">14324</strain>
    </source>
</reference>
<dbReference type="Pfam" id="PF14501">
    <property type="entry name" value="HATPase_c_5"/>
    <property type="match status" value="1"/>
</dbReference>
<keyword evidence="2" id="KW-0067">ATP-binding</keyword>
<reference evidence="2" key="2">
    <citation type="submission" date="2021-04" db="EMBL/GenBank/DDBJ databases">
        <authorList>
            <person name="Gilroy R."/>
        </authorList>
    </citation>
    <scope>NUCLEOTIDE SEQUENCE</scope>
    <source>
        <strain evidence="2">14324</strain>
    </source>
</reference>
<name>A0A9D2DUC1_9FIRM</name>